<sequence length="169" mass="19220">MKFIDTHQDAWHQVIGEDGPKPDPDPRPHLLLSLEQWHAVRDHWPAGLATGVIVPNDADIETLEQDLPRLSLIVLQFPKWVDGRAYSQARLLRSRYRYAGEVRAIGDVLVDMLQLLQRTGFDAVVLRHDQSINAAQRALGFFPAHYQGDTQDNRPWFLKSAEQPAAQVL</sequence>
<organism evidence="1 2">
    <name type="scientific">Roseateles toxinivorans</name>
    <dbReference type="NCBI Taxonomy" id="270368"/>
    <lineage>
        <taxon>Bacteria</taxon>
        <taxon>Pseudomonadati</taxon>
        <taxon>Pseudomonadota</taxon>
        <taxon>Betaproteobacteria</taxon>
        <taxon>Burkholderiales</taxon>
        <taxon>Sphaerotilaceae</taxon>
        <taxon>Roseateles</taxon>
    </lineage>
</organism>
<evidence type="ECO:0000313" key="1">
    <source>
        <dbReference type="EMBL" id="TDP74098.1"/>
    </source>
</evidence>
<dbReference type="OrthoDB" id="9800421at2"/>
<evidence type="ECO:0000313" key="2">
    <source>
        <dbReference type="Proteomes" id="UP000295361"/>
    </source>
</evidence>
<accession>A0A4V3CTT8</accession>
<proteinExistence type="predicted"/>
<dbReference type="Pfam" id="PF06073">
    <property type="entry name" value="DUF934"/>
    <property type="match status" value="1"/>
</dbReference>
<dbReference type="RefSeq" id="WP_133698756.1">
    <property type="nucleotide sequence ID" value="NZ_SNXS01000001.1"/>
</dbReference>
<name>A0A4V3CTT8_9BURK</name>
<dbReference type="AlphaFoldDB" id="A0A4V3CTT8"/>
<comment type="caution">
    <text evidence="1">The sequence shown here is derived from an EMBL/GenBank/DDBJ whole genome shotgun (WGS) entry which is preliminary data.</text>
</comment>
<dbReference type="EMBL" id="SNXS01000001">
    <property type="protein sequence ID" value="TDP74098.1"/>
    <property type="molecule type" value="Genomic_DNA"/>
</dbReference>
<gene>
    <name evidence="1" type="ORF">DES47_101148</name>
</gene>
<dbReference type="PIRSF" id="PIRSF030820">
    <property type="entry name" value="UCP030820"/>
    <property type="match status" value="1"/>
</dbReference>
<protein>
    <submittedName>
        <fullName evidence="1">Uncharacterized protein (DUF934 family)</fullName>
    </submittedName>
</protein>
<dbReference type="InterPro" id="IPR008318">
    <property type="entry name" value="UCP030820"/>
</dbReference>
<reference evidence="1 2" key="1">
    <citation type="submission" date="2019-03" db="EMBL/GenBank/DDBJ databases">
        <title>Genomic Encyclopedia of Type Strains, Phase IV (KMG-IV): sequencing the most valuable type-strain genomes for metagenomic binning, comparative biology and taxonomic classification.</title>
        <authorList>
            <person name="Goeker M."/>
        </authorList>
    </citation>
    <scope>NUCLEOTIDE SEQUENCE [LARGE SCALE GENOMIC DNA]</scope>
    <source>
        <strain evidence="1 2">DSM 16998</strain>
    </source>
</reference>
<keyword evidence="2" id="KW-1185">Reference proteome</keyword>
<dbReference type="Proteomes" id="UP000295361">
    <property type="component" value="Unassembled WGS sequence"/>
</dbReference>
<dbReference type="InParanoid" id="A0A4V3CTT8"/>